<gene>
    <name evidence="1" type="ORF">GY169_12905</name>
</gene>
<evidence type="ECO:0000313" key="2">
    <source>
        <dbReference type="Proteomes" id="UP000503580"/>
    </source>
</evidence>
<dbReference type="Pfam" id="PF08813">
    <property type="entry name" value="Phage_tail_3"/>
    <property type="match status" value="1"/>
</dbReference>
<dbReference type="AlphaFoldDB" id="A0A6G9RL11"/>
<reference evidence="1 2" key="1">
    <citation type="submission" date="2020-02" db="EMBL/GenBank/DDBJ databases">
        <title>Whole genome PO2S7.</title>
        <authorList>
            <person name="Singha K.M."/>
        </authorList>
    </citation>
    <scope>NUCLEOTIDE SEQUENCE [LARGE SCALE GENOMIC DNA]</scope>
    <source>
        <strain evidence="1 2">PO2S7</strain>
    </source>
</reference>
<dbReference type="EMBL" id="CP050321">
    <property type="protein sequence ID" value="QIR27644.1"/>
    <property type="molecule type" value="Genomic_DNA"/>
</dbReference>
<dbReference type="Proteomes" id="UP000503580">
    <property type="component" value="Chromosome"/>
</dbReference>
<organism evidence="1 2">
    <name type="scientific">Kluyvera genomosp. 3</name>
    <dbReference type="NCBI Taxonomy" id="2774055"/>
    <lineage>
        <taxon>Bacteria</taxon>
        <taxon>Pseudomonadati</taxon>
        <taxon>Pseudomonadota</taxon>
        <taxon>Gammaproteobacteria</taxon>
        <taxon>Enterobacterales</taxon>
        <taxon>Enterobacteriaceae</taxon>
        <taxon>Kluyvera</taxon>
    </lineage>
</organism>
<accession>A0A6G9RL11</accession>
<protein>
    <submittedName>
        <fullName evidence="1">Phage tail protein</fullName>
    </submittedName>
</protein>
<keyword evidence="2" id="KW-1185">Reference proteome</keyword>
<dbReference type="KEGG" id="kgn:GY169_12905"/>
<dbReference type="RefSeq" id="WP_167575987.1">
    <property type="nucleotide sequence ID" value="NZ_CP050321.1"/>
</dbReference>
<dbReference type="InterPro" id="IPR014918">
    <property type="entry name" value="Phage_tail_3"/>
</dbReference>
<name>A0A6G9RL11_9ENTR</name>
<sequence>MGFALPNGTTVFVGTVTGSPITVSAVSNAKGAVFSVPSTHGLKVDDVVLISSGWGLIDNLVARISAQAASSVTVAVIDSTSTEFFPKGNGTGTLQKIGTWTEIPQIIEVSQSGGEQQYAQVQFLADDRQRNINTYKSAKNQTLTLAHDSSLPLYSVLTQADRSGRTLPLSMFVPKAREYRYWSGIPSFDPQPTTAVNSVETVQVNFSIQSRDMTFYKSEA</sequence>
<evidence type="ECO:0000313" key="1">
    <source>
        <dbReference type="EMBL" id="QIR27644.1"/>
    </source>
</evidence>
<proteinExistence type="predicted"/>